<reference evidence="2" key="1">
    <citation type="submission" date="2021-12" db="EMBL/GenBank/DDBJ databases">
        <title>Discovery of the Pendulisporaceae a myxobacterial family with distinct sporulation behavior and unique specialized metabolism.</title>
        <authorList>
            <person name="Garcia R."/>
            <person name="Popoff A."/>
            <person name="Bader C.D."/>
            <person name="Loehr J."/>
            <person name="Walesch S."/>
            <person name="Walt C."/>
            <person name="Boldt J."/>
            <person name="Bunk B."/>
            <person name="Haeckl F.J.F.P.J."/>
            <person name="Gunesch A.P."/>
            <person name="Birkelbach J."/>
            <person name="Nuebel U."/>
            <person name="Pietschmann T."/>
            <person name="Bach T."/>
            <person name="Mueller R."/>
        </authorList>
    </citation>
    <scope>NUCLEOTIDE SEQUENCE</scope>
    <source>
        <strain evidence="2">MSr11367</strain>
    </source>
</reference>
<keyword evidence="3" id="KW-1185">Reference proteome</keyword>
<proteinExistence type="predicted"/>
<dbReference type="RefSeq" id="WP_394838194.1">
    <property type="nucleotide sequence ID" value="NZ_CP089929.1"/>
</dbReference>
<dbReference type="CDD" id="cd06223">
    <property type="entry name" value="PRTases_typeI"/>
    <property type="match status" value="1"/>
</dbReference>
<gene>
    <name evidence="2" type="ORF">LVJ94_14910</name>
</gene>
<evidence type="ECO:0000313" key="3">
    <source>
        <dbReference type="Proteomes" id="UP001374803"/>
    </source>
</evidence>
<dbReference type="EMBL" id="CP089983">
    <property type="protein sequence ID" value="WXB08524.1"/>
    <property type="molecule type" value="Genomic_DNA"/>
</dbReference>
<evidence type="ECO:0000259" key="1">
    <source>
        <dbReference type="Pfam" id="PF00156"/>
    </source>
</evidence>
<dbReference type="Pfam" id="PF00156">
    <property type="entry name" value="Pribosyltran"/>
    <property type="match status" value="1"/>
</dbReference>
<dbReference type="InterPro" id="IPR000836">
    <property type="entry name" value="PRTase_dom"/>
</dbReference>
<organism evidence="2 3">
    <name type="scientific">Pendulispora rubella</name>
    <dbReference type="NCBI Taxonomy" id="2741070"/>
    <lineage>
        <taxon>Bacteria</taxon>
        <taxon>Pseudomonadati</taxon>
        <taxon>Myxococcota</taxon>
        <taxon>Myxococcia</taxon>
        <taxon>Myxococcales</taxon>
        <taxon>Sorangiineae</taxon>
        <taxon>Pendulisporaceae</taxon>
        <taxon>Pendulispora</taxon>
    </lineage>
</organism>
<keyword evidence="2" id="KW-0328">Glycosyltransferase</keyword>
<feature type="domain" description="Phosphoribosyltransferase" evidence="1">
    <location>
        <begin position="10"/>
        <end position="175"/>
    </location>
</feature>
<dbReference type="InterPro" id="IPR029057">
    <property type="entry name" value="PRTase-like"/>
</dbReference>
<name>A0ABZ2LC97_9BACT</name>
<dbReference type="SUPFAM" id="SSF53271">
    <property type="entry name" value="PRTase-like"/>
    <property type="match status" value="1"/>
</dbReference>
<accession>A0ABZ2LC97</accession>
<dbReference type="GO" id="GO:0016757">
    <property type="term" value="F:glycosyltransferase activity"/>
    <property type="evidence" value="ECO:0007669"/>
    <property type="project" value="UniProtKB-KW"/>
</dbReference>
<dbReference type="Proteomes" id="UP001374803">
    <property type="component" value="Chromosome"/>
</dbReference>
<keyword evidence="2" id="KW-0808">Transferase</keyword>
<dbReference type="Gene3D" id="3.30.1310.20">
    <property type="entry name" value="PRTase-like"/>
    <property type="match status" value="1"/>
</dbReference>
<evidence type="ECO:0000313" key="2">
    <source>
        <dbReference type="EMBL" id="WXB08524.1"/>
    </source>
</evidence>
<dbReference type="Gene3D" id="3.40.50.2020">
    <property type="match status" value="1"/>
</dbReference>
<sequence length="222" mass="23940">MVARFRDRADGGRRLAAKLGHLGPLNPRVLALPRGGVPVGYEVACALGAPLDVFIVRKLGVPGHEELAMGAVASGGIRVLNLPLIEELRIPKELVERIAERETLEIARREVRYREGRPLVDMRDRPVILVDDGLATGATMFAAVSAVRAGGAQHIVVAVPISSPDTCTQMRQYADQVVCAMTPEPLYAVGLWYEDFTQTTDDEVCALLARSAETAETRSAAS</sequence>
<protein>
    <submittedName>
        <fullName evidence="2">Phosphoribosyltransferase</fullName>
    </submittedName>
</protein>